<feature type="compositionally biased region" description="Polar residues" evidence="2">
    <location>
        <begin position="105"/>
        <end position="115"/>
    </location>
</feature>
<dbReference type="AlphaFoldDB" id="A0A137PG17"/>
<gene>
    <name evidence="3" type="ORF">CONCODRAFT_77092</name>
</gene>
<dbReference type="EMBL" id="KQ964429">
    <property type="protein sequence ID" value="KXN73946.1"/>
    <property type="molecule type" value="Genomic_DNA"/>
</dbReference>
<evidence type="ECO:0000313" key="4">
    <source>
        <dbReference type="Proteomes" id="UP000070444"/>
    </source>
</evidence>
<protein>
    <submittedName>
        <fullName evidence="3">Uncharacterized protein</fullName>
    </submittedName>
</protein>
<feature type="coiled-coil region" evidence="1">
    <location>
        <begin position="318"/>
        <end position="345"/>
    </location>
</feature>
<sequence>MSYTSLPDSDRLVINPCAELENQPNQTCGCVYRPSQIQAILDYMLKKANNSDEEEIEIETYCECIEDLIISFSEAFKPTNTVESSEESENSNPNTPTAELDRNSDTSFQSTSTLDNPLSKMDNTLALATTIEKKLFNIEFELLKYRGTTPSSPFVDCEPNLIAPDLKKNNYHKGLSLIDRSLVSTPSLSAPEDSSFSYSVTSFMEPIGSESLTSEGLDKLNSFKTKLQSFQNAVSDSSPLTSPELQKISDSEDPETQKLLLTVHQQQMAIQTQKAEIELQKQLYQDLSSSRTKYYTDIYKKLQEEFDDRLNSRIIEESSKFESNIKQLQSSLNHYRKQVKVLHDKLKHNDNVPKISLTEMSFQDLINKPFLSSHAKSKSIGQLPNSGLNAAKSSHSQMPSQIPRATRRPPSISVGARVPPPGVKRPQKITSP</sequence>
<feature type="region of interest" description="Disordered" evidence="2">
    <location>
        <begin position="79"/>
        <end position="115"/>
    </location>
</feature>
<reference evidence="3 4" key="1">
    <citation type="journal article" date="2015" name="Genome Biol. Evol.">
        <title>Phylogenomic analyses indicate that early fungi evolved digesting cell walls of algal ancestors of land plants.</title>
        <authorList>
            <person name="Chang Y."/>
            <person name="Wang S."/>
            <person name="Sekimoto S."/>
            <person name="Aerts A.L."/>
            <person name="Choi C."/>
            <person name="Clum A."/>
            <person name="LaButti K.M."/>
            <person name="Lindquist E.A."/>
            <person name="Yee Ngan C."/>
            <person name="Ohm R.A."/>
            <person name="Salamov A.A."/>
            <person name="Grigoriev I.V."/>
            <person name="Spatafora J.W."/>
            <person name="Berbee M.L."/>
        </authorList>
    </citation>
    <scope>NUCLEOTIDE SEQUENCE [LARGE SCALE GENOMIC DNA]</scope>
    <source>
        <strain evidence="3 4">NRRL 28638</strain>
    </source>
</reference>
<keyword evidence="4" id="KW-1185">Reference proteome</keyword>
<feature type="region of interest" description="Disordered" evidence="2">
    <location>
        <begin position="377"/>
        <end position="432"/>
    </location>
</feature>
<proteinExistence type="predicted"/>
<evidence type="ECO:0000256" key="1">
    <source>
        <dbReference type="SAM" id="Coils"/>
    </source>
</evidence>
<organism evidence="3 4">
    <name type="scientific">Conidiobolus coronatus (strain ATCC 28846 / CBS 209.66 / NRRL 28638)</name>
    <name type="common">Delacroixia coronata</name>
    <dbReference type="NCBI Taxonomy" id="796925"/>
    <lineage>
        <taxon>Eukaryota</taxon>
        <taxon>Fungi</taxon>
        <taxon>Fungi incertae sedis</taxon>
        <taxon>Zoopagomycota</taxon>
        <taxon>Entomophthoromycotina</taxon>
        <taxon>Entomophthoromycetes</taxon>
        <taxon>Entomophthorales</taxon>
        <taxon>Ancylistaceae</taxon>
        <taxon>Conidiobolus</taxon>
    </lineage>
</organism>
<keyword evidence="1" id="KW-0175">Coiled coil</keyword>
<accession>A0A137PG17</accession>
<feature type="compositionally biased region" description="Polar residues" evidence="2">
    <location>
        <begin position="379"/>
        <end position="400"/>
    </location>
</feature>
<evidence type="ECO:0000256" key="2">
    <source>
        <dbReference type="SAM" id="MobiDB-lite"/>
    </source>
</evidence>
<evidence type="ECO:0000313" key="3">
    <source>
        <dbReference type="EMBL" id="KXN73946.1"/>
    </source>
</evidence>
<dbReference type="Proteomes" id="UP000070444">
    <property type="component" value="Unassembled WGS sequence"/>
</dbReference>
<name>A0A137PG17_CONC2</name>